<dbReference type="Pfam" id="PF20159">
    <property type="entry name" value="YidB"/>
    <property type="match status" value="1"/>
</dbReference>
<accession>A0A2S6NA52</accession>
<reference evidence="2 3" key="1">
    <citation type="journal article" date="2018" name="Arch. Microbiol.">
        <title>New insights into the metabolic potential of the phototrophic purple bacterium Rhodopila globiformis DSM 161(T) from its draft genome sequence and evidence for a vanadium-dependent nitrogenase.</title>
        <authorList>
            <person name="Imhoff J.F."/>
            <person name="Rahn T."/>
            <person name="Kunzel S."/>
            <person name="Neulinger S.C."/>
        </authorList>
    </citation>
    <scope>NUCLEOTIDE SEQUENCE [LARGE SCALE GENOMIC DNA]</scope>
    <source>
        <strain evidence="2 3">DSM 16996</strain>
    </source>
</reference>
<keyword evidence="3" id="KW-1185">Reference proteome</keyword>
<name>A0A2S6NA52_9HYPH</name>
<dbReference type="SUPFAM" id="SSF140804">
    <property type="entry name" value="YidB-like"/>
    <property type="match status" value="1"/>
</dbReference>
<feature type="compositionally biased region" description="Low complexity" evidence="1">
    <location>
        <begin position="66"/>
        <end position="75"/>
    </location>
</feature>
<feature type="region of interest" description="Disordered" evidence="1">
    <location>
        <begin position="64"/>
        <end position="93"/>
    </location>
</feature>
<dbReference type="Gene3D" id="1.10.10.690">
    <property type="entry name" value="YidB-like"/>
    <property type="match status" value="1"/>
</dbReference>
<evidence type="ECO:0000256" key="1">
    <source>
        <dbReference type="SAM" id="MobiDB-lite"/>
    </source>
</evidence>
<dbReference type="InterPro" id="IPR045372">
    <property type="entry name" value="YidB"/>
</dbReference>
<dbReference type="EMBL" id="NHSJ01000057">
    <property type="protein sequence ID" value="PPQ31500.1"/>
    <property type="molecule type" value="Genomic_DNA"/>
</dbReference>
<sequence length="214" mass="21158">MRGAGGGTKYVASSRRRLTLSEGKMSELENAVKEAVPDNNYIKPLMIAAGALLLGHLFGGKKEEAPVPSAPVEPQQGGGFLGGALGGGQAQGGQQGGGFLSGGGLGGMLSGLANSQLGGLLAGAAAGTAVSGGLDALLNQFRGAGHSDTVNSWVGNGANAQISPDQINNALGQGKIADIARQAGVSPEQMSQLLAQALPTLIDKLTPGGRPPRG</sequence>
<comment type="caution">
    <text evidence="2">The sequence shown here is derived from an EMBL/GenBank/DDBJ whole genome shotgun (WGS) entry which is preliminary data.</text>
</comment>
<dbReference type="Pfam" id="PF06078">
    <property type="entry name" value="DUF937"/>
    <property type="match status" value="1"/>
</dbReference>
<organism evidence="2 3">
    <name type="scientific">Rhodoblastus sphagnicola</name>
    <dbReference type="NCBI Taxonomy" id="333368"/>
    <lineage>
        <taxon>Bacteria</taxon>
        <taxon>Pseudomonadati</taxon>
        <taxon>Pseudomonadota</taxon>
        <taxon>Alphaproteobacteria</taxon>
        <taxon>Hyphomicrobiales</taxon>
        <taxon>Rhodoblastaceae</taxon>
        <taxon>Rhodoblastus</taxon>
    </lineage>
</organism>
<evidence type="ECO:0008006" key="4">
    <source>
        <dbReference type="Google" id="ProtNLM"/>
    </source>
</evidence>
<dbReference type="InterPro" id="IPR027405">
    <property type="entry name" value="YidB-like"/>
</dbReference>
<protein>
    <recommendedName>
        <fullName evidence="4">DUF937 domain-containing protein</fullName>
    </recommendedName>
</protein>
<dbReference type="InterPro" id="IPR009282">
    <property type="entry name" value="DUF937"/>
</dbReference>
<proteinExistence type="predicted"/>
<evidence type="ECO:0000313" key="3">
    <source>
        <dbReference type="Proteomes" id="UP000239089"/>
    </source>
</evidence>
<feature type="compositionally biased region" description="Gly residues" evidence="1">
    <location>
        <begin position="76"/>
        <end position="93"/>
    </location>
</feature>
<dbReference type="Proteomes" id="UP000239089">
    <property type="component" value="Unassembled WGS sequence"/>
</dbReference>
<dbReference type="AlphaFoldDB" id="A0A2S6NA52"/>
<gene>
    <name evidence="2" type="ORF">CCR94_09400</name>
</gene>
<evidence type="ECO:0000313" key="2">
    <source>
        <dbReference type="EMBL" id="PPQ31500.1"/>
    </source>
</evidence>